<dbReference type="OrthoDB" id="5960337at2759"/>
<feature type="domain" description="Fungal lipase-type" evidence="1">
    <location>
        <begin position="7"/>
        <end position="144"/>
    </location>
</feature>
<accession>A0A7M5X895</accession>
<dbReference type="GeneID" id="136805534"/>
<protein>
    <recommendedName>
        <fullName evidence="1">Fungal lipase-type domain-containing protein</fullName>
    </recommendedName>
</protein>
<evidence type="ECO:0000313" key="2">
    <source>
        <dbReference type="EnsemblMetazoa" id="CLYHEMP019324.2"/>
    </source>
</evidence>
<dbReference type="InterPro" id="IPR029058">
    <property type="entry name" value="AB_hydrolase_fold"/>
</dbReference>
<dbReference type="Pfam" id="PF01764">
    <property type="entry name" value="Lipase_3"/>
    <property type="match status" value="1"/>
</dbReference>
<evidence type="ECO:0000313" key="3">
    <source>
        <dbReference type="Proteomes" id="UP000594262"/>
    </source>
</evidence>
<dbReference type="Proteomes" id="UP000594262">
    <property type="component" value="Unplaced"/>
</dbReference>
<name>A0A7M5X895_9CNID</name>
<sequence length="204" mass="23464">MGNTRMIIYRGTDGNEQLMKEGASFFQKRSEVRFGDHEVEINKFFWEAFELGSYGLRPFFTDPSKKYIITGHSLGGALASILALRTTQLFGGSAWKNPKSSLITFGQPRVGDAAYAELHDSLISTYRKLRFVNKADLVTKLPPRSLGYRHHSRAVYMGQEKIPKKGWWFFGMNHEIQDGVLITIKKKMKKKMKLYWTKMQSCSH</sequence>
<proteinExistence type="predicted"/>
<dbReference type="EnsemblMetazoa" id="CLYHEMT019324.3">
    <property type="protein sequence ID" value="CLYHEMP019324.3"/>
    <property type="gene ID" value="CLYHEMG019324"/>
</dbReference>
<evidence type="ECO:0000259" key="1">
    <source>
        <dbReference type="Pfam" id="PF01764"/>
    </source>
</evidence>
<dbReference type="GO" id="GO:0006629">
    <property type="term" value="P:lipid metabolic process"/>
    <property type="evidence" value="ECO:0007669"/>
    <property type="project" value="InterPro"/>
</dbReference>
<dbReference type="PANTHER" id="PTHR45908">
    <property type="entry name" value="PROTEIN CBG11750-RELATED"/>
    <property type="match status" value="1"/>
</dbReference>
<dbReference type="EnsemblMetazoa" id="CLYHEMT019324.2">
    <property type="protein sequence ID" value="CLYHEMP019324.2"/>
    <property type="gene ID" value="CLYHEMG019324"/>
</dbReference>
<dbReference type="CDD" id="cd00519">
    <property type="entry name" value="Lipase_3"/>
    <property type="match status" value="1"/>
</dbReference>
<reference evidence="2" key="1">
    <citation type="submission" date="2021-01" db="UniProtKB">
        <authorList>
            <consortium name="EnsemblMetazoa"/>
        </authorList>
    </citation>
    <scope>IDENTIFICATION</scope>
</reference>
<dbReference type="EnsemblMetazoa" id="CLYHEMT019324.1">
    <property type="protein sequence ID" value="CLYHEMP019324.1"/>
    <property type="gene ID" value="CLYHEMG019324"/>
</dbReference>
<keyword evidence="3" id="KW-1185">Reference proteome</keyword>
<dbReference type="AlphaFoldDB" id="A0A7M5X895"/>
<dbReference type="InterPro" id="IPR002921">
    <property type="entry name" value="Fungal_lipase-type"/>
</dbReference>
<dbReference type="SUPFAM" id="SSF53474">
    <property type="entry name" value="alpha/beta-Hydrolases"/>
    <property type="match status" value="1"/>
</dbReference>
<dbReference type="RefSeq" id="XP_066918204.1">
    <property type="nucleotide sequence ID" value="XM_067062103.1"/>
</dbReference>
<dbReference type="Gene3D" id="3.40.50.1820">
    <property type="entry name" value="alpha/beta hydrolase"/>
    <property type="match status" value="1"/>
</dbReference>
<organism evidence="2 3">
    <name type="scientific">Clytia hemisphaerica</name>
    <dbReference type="NCBI Taxonomy" id="252671"/>
    <lineage>
        <taxon>Eukaryota</taxon>
        <taxon>Metazoa</taxon>
        <taxon>Cnidaria</taxon>
        <taxon>Hydrozoa</taxon>
        <taxon>Hydroidolina</taxon>
        <taxon>Leptothecata</taxon>
        <taxon>Obeliida</taxon>
        <taxon>Clytiidae</taxon>
        <taxon>Clytia</taxon>
    </lineage>
</organism>